<dbReference type="Proteomes" id="UP001497525">
    <property type="component" value="Unassembled WGS sequence"/>
</dbReference>
<evidence type="ECO:0000313" key="2">
    <source>
        <dbReference type="EMBL" id="CAL5132002.1"/>
    </source>
</evidence>
<feature type="compositionally biased region" description="Polar residues" evidence="1">
    <location>
        <begin position="162"/>
        <end position="174"/>
    </location>
</feature>
<dbReference type="AlphaFoldDB" id="A0AAV2T738"/>
<evidence type="ECO:0000256" key="1">
    <source>
        <dbReference type="SAM" id="MobiDB-lite"/>
    </source>
</evidence>
<organism evidence="2 3">
    <name type="scientific">Calicophoron daubneyi</name>
    <name type="common">Rumen fluke</name>
    <name type="synonym">Paramphistomum daubneyi</name>
    <dbReference type="NCBI Taxonomy" id="300641"/>
    <lineage>
        <taxon>Eukaryota</taxon>
        <taxon>Metazoa</taxon>
        <taxon>Spiralia</taxon>
        <taxon>Lophotrochozoa</taxon>
        <taxon>Platyhelminthes</taxon>
        <taxon>Trematoda</taxon>
        <taxon>Digenea</taxon>
        <taxon>Plagiorchiida</taxon>
        <taxon>Pronocephalata</taxon>
        <taxon>Paramphistomoidea</taxon>
        <taxon>Paramphistomidae</taxon>
        <taxon>Calicophoron</taxon>
    </lineage>
</organism>
<sequence>METTGVQTEDMADDMTTLNSNSMGLFTDLLNILDDENRNIYYDESDTRLQEETSKWSVNADSGDESFDYTQSIDSCQDITSPSLDTDKMTTAELEHSVQLSEFRLRTNLAALAKLKKPEDNVRQWLASTSSNMSFSFSSNEGVQSPLSSSDKFLPPNDAAESGSSEFSTLKSEPIQCSDSQLNIALR</sequence>
<proteinExistence type="predicted"/>
<gene>
    <name evidence="2" type="ORF">CDAUBV1_LOCUS4521</name>
</gene>
<dbReference type="EMBL" id="CAXLJL010000112">
    <property type="protein sequence ID" value="CAL5132002.1"/>
    <property type="molecule type" value="Genomic_DNA"/>
</dbReference>
<reference evidence="2" key="1">
    <citation type="submission" date="2024-06" db="EMBL/GenBank/DDBJ databases">
        <authorList>
            <person name="Liu X."/>
            <person name="Lenzi L."/>
            <person name="Haldenby T S."/>
            <person name="Uol C."/>
        </authorList>
    </citation>
    <scope>NUCLEOTIDE SEQUENCE</scope>
</reference>
<protein>
    <submittedName>
        <fullName evidence="2">Uncharacterized protein</fullName>
    </submittedName>
</protein>
<name>A0AAV2T738_CALDB</name>
<evidence type="ECO:0000313" key="3">
    <source>
        <dbReference type="Proteomes" id="UP001497525"/>
    </source>
</evidence>
<feature type="region of interest" description="Disordered" evidence="1">
    <location>
        <begin position="146"/>
        <end position="174"/>
    </location>
</feature>
<accession>A0AAV2T738</accession>
<comment type="caution">
    <text evidence="2">The sequence shown here is derived from an EMBL/GenBank/DDBJ whole genome shotgun (WGS) entry which is preliminary data.</text>
</comment>